<keyword evidence="1" id="KW-0812">Transmembrane</keyword>
<evidence type="ECO:0000256" key="1">
    <source>
        <dbReference type="SAM" id="Phobius"/>
    </source>
</evidence>
<feature type="transmembrane region" description="Helical" evidence="1">
    <location>
        <begin position="59"/>
        <end position="84"/>
    </location>
</feature>
<comment type="caution">
    <text evidence="2">The sequence shown here is derived from an EMBL/GenBank/DDBJ whole genome shotgun (WGS) entry which is preliminary data.</text>
</comment>
<feature type="transmembrane region" description="Helical" evidence="1">
    <location>
        <begin position="184"/>
        <end position="206"/>
    </location>
</feature>
<dbReference type="EMBL" id="DRXH01000082">
    <property type="protein sequence ID" value="HHM44144.1"/>
    <property type="molecule type" value="Genomic_DNA"/>
</dbReference>
<protein>
    <recommendedName>
        <fullName evidence="3">VIT family protein</fullName>
    </recommendedName>
</protein>
<feature type="transmembrane region" description="Helical" evidence="1">
    <location>
        <begin position="118"/>
        <end position="145"/>
    </location>
</feature>
<accession>A0A7J3VSL6</accession>
<keyword evidence="1" id="KW-1133">Transmembrane helix</keyword>
<reference evidence="2" key="1">
    <citation type="journal article" date="2020" name="mSystems">
        <title>Genome- and Community-Level Interaction Insights into Carbon Utilization and Element Cycling Functions of Hydrothermarchaeota in Hydrothermal Sediment.</title>
        <authorList>
            <person name="Zhou Z."/>
            <person name="Liu Y."/>
            <person name="Xu W."/>
            <person name="Pan J."/>
            <person name="Luo Z.H."/>
            <person name="Li M."/>
        </authorList>
    </citation>
    <scope>NUCLEOTIDE SEQUENCE [LARGE SCALE GENOMIC DNA]</scope>
    <source>
        <strain evidence="2">SpSt-1074</strain>
    </source>
</reference>
<gene>
    <name evidence="2" type="ORF">ENM31_02460</name>
</gene>
<evidence type="ECO:0008006" key="3">
    <source>
        <dbReference type="Google" id="ProtNLM"/>
    </source>
</evidence>
<feature type="transmembrane region" description="Helical" evidence="1">
    <location>
        <begin position="32"/>
        <end position="53"/>
    </location>
</feature>
<feature type="transmembrane region" description="Helical" evidence="1">
    <location>
        <begin position="151"/>
        <end position="172"/>
    </location>
</feature>
<keyword evidence="1" id="KW-0472">Membrane</keyword>
<sequence>MLSSLWASLKSFRRRLSLVLSYSGKSGAVRRYFFSNSFDGILAMVGLSLGASLAPSTQATTVVFAGLGMSVAMLVSGVSGIYLTESAETKRLIKELQASLLRDVSDTVIGRAGTMGTVIASLVGGFSTFILSLTVLSPYIAGIYYGELRPVAPHISTLIGLGLLFTLGLMMGRFSKTEVLKSGIKMVSIGVAAVLLILLLELFVGLTG</sequence>
<name>A0A7J3VSL6_CALS0</name>
<dbReference type="AlphaFoldDB" id="A0A7J3VSL6"/>
<organism evidence="2">
    <name type="scientific">Caldiarchaeum subterraneum</name>
    <dbReference type="NCBI Taxonomy" id="311458"/>
    <lineage>
        <taxon>Archaea</taxon>
        <taxon>Nitrososphaerota</taxon>
        <taxon>Candidatus Caldarchaeales</taxon>
        <taxon>Candidatus Caldarchaeaceae</taxon>
        <taxon>Candidatus Caldarchaeum</taxon>
    </lineage>
</organism>
<evidence type="ECO:0000313" key="2">
    <source>
        <dbReference type="EMBL" id="HHM44144.1"/>
    </source>
</evidence>
<proteinExistence type="predicted"/>